<dbReference type="Pfam" id="PF00278">
    <property type="entry name" value="Orn_DAP_Arg_deC"/>
    <property type="match status" value="1"/>
</dbReference>
<dbReference type="InterPro" id="IPR000183">
    <property type="entry name" value="Orn/DAP/Arg_de-COase"/>
</dbReference>
<dbReference type="Gene3D" id="3.20.20.10">
    <property type="entry name" value="Alanine racemase"/>
    <property type="match status" value="1"/>
</dbReference>
<protein>
    <submittedName>
        <fullName evidence="11">Ornithine decarboxylase-like</fullName>
    </submittedName>
</protein>
<keyword evidence="5" id="KW-0456">Lyase</keyword>
<keyword evidence="3 7" id="KW-0663">Pyridoxal phosphate</keyword>
<dbReference type="PRINTS" id="PR01182">
    <property type="entry name" value="ORNDCRBXLASE"/>
</dbReference>
<name>A0A6I8SHF9_XENTR</name>
<comment type="function">
    <text evidence="6">Catalyzes the first and rate-limiting step of polyamine biosynthesis that converts ornithine into putrescine, which is the precursor for the polyamines, spermidine and spermine. Polyamines are essential for cell proliferation and are implicated in cellular processes, ranging from DNA replication to apoptosis.</text>
</comment>
<evidence type="ECO:0000256" key="6">
    <source>
        <dbReference type="ARBA" id="ARBA00037173"/>
    </source>
</evidence>
<proteinExistence type="inferred from homology"/>
<dbReference type="SUPFAM" id="SSF50621">
    <property type="entry name" value="Alanine racemase C-terminal domain-like"/>
    <property type="match status" value="1"/>
</dbReference>
<feature type="domain" description="Orn/DAP/Arg decarboxylase 2 C-terminal" evidence="9">
    <location>
        <begin position="22"/>
        <end position="364"/>
    </location>
</feature>
<dbReference type="InterPro" id="IPR022653">
    <property type="entry name" value="De-COase2_pyr-phos_BS"/>
</dbReference>
<dbReference type="FunFam" id="3.20.20.10:FF:000005">
    <property type="entry name" value="Ornithine decarboxylase"/>
    <property type="match status" value="1"/>
</dbReference>
<organism evidence="11">
    <name type="scientific">Xenopus tropicalis</name>
    <name type="common">Western clawed frog</name>
    <name type="synonym">Silurana tropicalis</name>
    <dbReference type="NCBI Taxonomy" id="8364"/>
    <lineage>
        <taxon>Eukaryota</taxon>
        <taxon>Metazoa</taxon>
        <taxon>Chordata</taxon>
        <taxon>Craniata</taxon>
        <taxon>Vertebrata</taxon>
        <taxon>Euteleostomi</taxon>
        <taxon>Amphibia</taxon>
        <taxon>Batrachia</taxon>
        <taxon>Anura</taxon>
        <taxon>Pipoidea</taxon>
        <taxon>Pipidae</taxon>
        <taxon>Xenopodinae</taxon>
        <taxon>Xenopus</taxon>
        <taxon>Silurana</taxon>
    </lineage>
</organism>
<dbReference type="GO" id="GO:0006596">
    <property type="term" value="P:polyamine biosynthetic process"/>
    <property type="evidence" value="ECO:0007669"/>
    <property type="project" value="UniProtKB-KW"/>
</dbReference>
<evidence type="ECO:0000259" key="10">
    <source>
        <dbReference type="Pfam" id="PF02784"/>
    </source>
</evidence>
<evidence type="ECO:0000256" key="7">
    <source>
        <dbReference type="PIRSR" id="PIRSR600183-50"/>
    </source>
</evidence>
<evidence type="ECO:0000259" key="9">
    <source>
        <dbReference type="Pfam" id="PF00278"/>
    </source>
</evidence>
<dbReference type="PANTHER" id="PTHR11482:SF65">
    <property type="entry name" value="ORNITHINE DECARBOXYLASE-LIKE"/>
    <property type="match status" value="1"/>
</dbReference>
<dbReference type="Pfam" id="PF02784">
    <property type="entry name" value="Orn_Arg_deC_N"/>
    <property type="match status" value="1"/>
</dbReference>
<evidence type="ECO:0000256" key="8">
    <source>
        <dbReference type="RuleBase" id="RU003737"/>
    </source>
</evidence>
<dbReference type="Gene3D" id="2.40.37.10">
    <property type="entry name" value="Lyase, Ornithine Decarboxylase, Chain A, domain 1"/>
    <property type="match status" value="1"/>
</dbReference>
<dbReference type="GO" id="GO:0016831">
    <property type="term" value="F:carboxy-lyase activity"/>
    <property type="evidence" value="ECO:0007669"/>
    <property type="project" value="UniProtKB-ARBA"/>
</dbReference>
<reference evidence="11" key="2">
    <citation type="submission" date="2020-05" db="UniProtKB">
        <authorList>
            <consortium name="Ensembl"/>
        </authorList>
    </citation>
    <scope>IDENTIFICATION</scope>
</reference>
<evidence type="ECO:0000256" key="2">
    <source>
        <dbReference type="ARBA" id="ARBA00008872"/>
    </source>
</evidence>
<dbReference type="PROSITE" id="PS00878">
    <property type="entry name" value="ODR_DC_2_1"/>
    <property type="match status" value="1"/>
</dbReference>
<dbReference type="InterPro" id="IPR029066">
    <property type="entry name" value="PLP-binding_barrel"/>
</dbReference>
<reference evidence="11" key="1">
    <citation type="journal article" date="2010" name="Science">
        <title>The genome of the Western clawed frog Xenopus tropicalis.</title>
        <authorList>
            <person name="Hellsten U."/>
            <person name="Harland R.M."/>
            <person name="Gilchrist M.J."/>
            <person name="Hendrix D."/>
            <person name="Jurka J."/>
            <person name="Kapitonov V."/>
            <person name="Ovcharenko I."/>
            <person name="Putnam N.H."/>
            <person name="Shu S."/>
            <person name="Taher L."/>
            <person name="Blitz I.L."/>
            <person name="Blumberg B."/>
            <person name="Dichmann D.S."/>
            <person name="Dubchak I."/>
            <person name="Amaya E."/>
            <person name="Detter J.C."/>
            <person name="Fletcher R."/>
            <person name="Gerhard D.S."/>
            <person name="Goodstein D."/>
            <person name="Graves T."/>
            <person name="Grigoriev I.V."/>
            <person name="Grimwood J."/>
            <person name="Kawashima T."/>
            <person name="Lindquist E."/>
            <person name="Lucas S.M."/>
            <person name="Mead P.E."/>
            <person name="Mitros T."/>
            <person name="Ogino H."/>
            <person name="Ohta Y."/>
            <person name="Poliakov A.V."/>
            <person name="Pollet N."/>
            <person name="Robert J."/>
            <person name="Salamov A."/>
            <person name="Sater A.K."/>
            <person name="Schmutz J."/>
            <person name="Terry A."/>
            <person name="Vize P.D."/>
            <person name="Warren W.C."/>
            <person name="Wells D."/>
            <person name="Wills A."/>
            <person name="Wilson R.K."/>
            <person name="Zimmerman L.B."/>
            <person name="Zorn A.M."/>
            <person name="Grainger R."/>
            <person name="Grammer T."/>
            <person name="Khokha M.K."/>
            <person name="Richardson P.M."/>
            <person name="Rokhsar D.S."/>
        </authorList>
    </citation>
    <scope>NUCLEOTIDE SEQUENCE [LARGE SCALE GENOMIC DNA]</scope>
    <source>
        <strain evidence="11">Nigerian</strain>
    </source>
</reference>
<dbReference type="AlphaFoldDB" id="A0A6I8SHF9"/>
<dbReference type="Bgee" id="ENSXETG00000037979">
    <property type="expression patterns" value="Expressed in embryo"/>
</dbReference>
<feature type="domain" description="Orn/DAP/Arg decarboxylase 2 N-terminal" evidence="10">
    <location>
        <begin position="27"/>
        <end position="262"/>
    </location>
</feature>
<dbReference type="InParanoid" id="A0A6I8SHF9"/>
<dbReference type="SUPFAM" id="SSF51419">
    <property type="entry name" value="PLP-binding barrel"/>
    <property type="match status" value="1"/>
</dbReference>
<sequence>ACVVSKVLKGLIFALQGHQDAFYVADLGDIKQKHWRFMKELPRVKPFYAVKCNSTNEVLQMLATLGTGFDCASMGEIDMVLRMGVPAADIVYANPCKQVSHIKYAAAHGVCKMTFDCEAELFKIAAFHPKAEMILRIATDDRDAWCALSSKYGALVEQCEDLLKTAKNLNIQVIGVSFHTGSGCKNTHSFCKAIEDARKVFEIGKKLGYQMRLLDIGGGFSGNSEFRPTFEEVRHVIRQSLNQYFPNNKEVEIISEPGRYYVESAFTVALNIITKKEVYEKGADGNSRRKFSYILNDGVYGTFLDFYLVKEKQKLKPLLGKVCDQKLFPSNLWGPTCTNVDKLVNEFYLPELETGDWVIFPNMGAYSISMSTTFNGFPQPKVYFNPKKSQNIRKNRKMFIFKSELFQFGSDSWVSKSAPKSGSCKIGLHRYFFLFNCTGLLINALTGVLGQDLKMPHLLSLMSIFEA</sequence>
<comment type="similarity">
    <text evidence="2 8">Belongs to the Orn/Lys/Arg decarboxylase class-II family.</text>
</comment>
<evidence type="ECO:0000256" key="5">
    <source>
        <dbReference type="ARBA" id="ARBA00023239"/>
    </source>
</evidence>
<feature type="modified residue" description="N6-(pyridoxal phosphate)lysine" evidence="7">
    <location>
        <position position="51"/>
    </location>
</feature>
<dbReference type="PANTHER" id="PTHR11482">
    <property type="entry name" value="ARGININE/DIAMINOPIMELATE/ORNITHINE DECARBOXYLASE"/>
    <property type="match status" value="1"/>
</dbReference>
<comment type="cofactor">
    <cofactor evidence="1 7">
        <name>pyridoxal 5'-phosphate</name>
        <dbReference type="ChEBI" id="CHEBI:597326"/>
    </cofactor>
</comment>
<evidence type="ECO:0000256" key="1">
    <source>
        <dbReference type="ARBA" id="ARBA00001933"/>
    </source>
</evidence>
<accession>A0A6I8SHF9</accession>
<evidence type="ECO:0000256" key="3">
    <source>
        <dbReference type="ARBA" id="ARBA00022898"/>
    </source>
</evidence>
<dbReference type="GeneTree" id="ENSGT00950000182995"/>
<feature type="active site" description="Proton donor" evidence="7">
    <location>
        <position position="337"/>
    </location>
</feature>
<dbReference type="InterPro" id="IPR022644">
    <property type="entry name" value="De-COase2_N"/>
</dbReference>
<evidence type="ECO:0000256" key="4">
    <source>
        <dbReference type="ARBA" id="ARBA00023115"/>
    </source>
</evidence>
<evidence type="ECO:0000313" key="11">
    <source>
        <dbReference type="Ensembl" id="ENSXETP00000097699"/>
    </source>
</evidence>
<dbReference type="InterPro" id="IPR002433">
    <property type="entry name" value="Orn_de-COase"/>
</dbReference>
<dbReference type="PRINTS" id="PR01179">
    <property type="entry name" value="ODADCRBXLASE"/>
</dbReference>
<keyword evidence="4" id="KW-0620">Polyamine biosynthesis</keyword>
<dbReference type="InterPro" id="IPR022643">
    <property type="entry name" value="De-COase2_C"/>
</dbReference>
<dbReference type="CDD" id="cd00622">
    <property type="entry name" value="PLPDE_III_ODC"/>
    <property type="match status" value="1"/>
</dbReference>
<dbReference type="Ensembl" id="ENSXETT00000102133">
    <property type="protein sequence ID" value="ENSXETP00000097699"/>
    <property type="gene ID" value="ENSXETG00000037979"/>
</dbReference>
<dbReference type="InterPro" id="IPR009006">
    <property type="entry name" value="Ala_racemase/Decarboxylase_C"/>
</dbReference>
<gene>
    <name evidence="11" type="primary">LOC100498433</name>
</gene>